<sequence>MLSLKDEKLEKQEYPKTIIDPLSLALEFYKEQSDDYKRIIEGIQSGQIISLEKGRSYIDTKSGNTYILLNHDDSDVFCLVHEFAHFIDRNHKPAIVPDSHWFLAESYAFYMEKRLEKFLSERVYHALVQTRRNNRIVSETKNIETISFDTKKIKTILPYHMTNLVNVLLSYPLANILSEYLINHSVSFLEQEFVEVCTRVNLYDALDEFNQFKQDSVNNNEVSQNHPSKLSIYPRKNCNCYFINHFD</sequence>
<reference evidence="1" key="2">
    <citation type="journal article" date="2021" name="PeerJ">
        <title>Extensive microbial diversity within the chicken gut microbiome revealed by metagenomics and culture.</title>
        <authorList>
            <person name="Gilroy R."/>
            <person name="Ravi A."/>
            <person name="Getino M."/>
            <person name="Pursley I."/>
            <person name="Horton D.L."/>
            <person name="Alikhan N.F."/>
            <person name="Baker D."/>
            <person name="Gharbi K."/>
            <person name="Hall N."/>
            <person name="Watson M."/>
            <person name="Adriaenssens E.M."/>
            <person name="Foster-Nyarko E."/>
            <person name="Jarju S."/>
            <person name="Secka A."/>
            <person name="Antonio M."/>
            <person name="Oren A."/>
            <person name="Chaudhuri R.R."/>
            <person name="La Ragione R."/>
            <person name="Hildebrand F."/>
            <person name="Pallen M.J."/>
        </authorList>
    </citation>
    <scope>NUCLEOTIDE SEQUENCE</scope>
    <source>
        <strain evidence="1">CHK165-10780</strain>
    </source>
</reference>
<dbReference type="AlphaFoldDB" id="A0A9D0Z1P3"/>
<reference evidence="1" key="1">
    <citation type="submission" date="2020-10" db="EMBL/GenBank/DDBJ databases">
        <authorList>
            <person name="Gilroy R."/>
        </authorList>
    </citation>
    <scope>NUCLEOTIDE SEQUENCE</scope>
    <source>
        <strain evidence="1">CHK165-10780</strain>
    </source>
</reference>
<protein>
    <submittedName>
        <fullName evidence="1">Uncharacterized protein</fullName>
    </submittedName>
</protein>
<accession>A0A9D0Z1P3</accession>
<dbReference type="Proteomes" id="UP000886725">
    <property type="component" value="Unassembled WGS sequence"/>
</dbReference>
<evidence type="ECO:0000313" key="1">
    <source>
        <dbReference type="EMBL" id="HIQ64828.1"/>
    </source>
</evidence>
<dbReference type="EMBL" id="DVFU01000070">
    <property type="protein sequence ID" value="HIQ64828.1"/>
    <property type="molecule type" value="Genomic_DNA"/>
</dbReference>
<proteinExistence type="predicted"/>
<gene>
    <name evidence="1" type="ORF">IAC85_03725</name>
</gene>
<name>A0A9D0Z1P3_9FIRM</name>
<evidence type="ECO:0000313" key="2">
    <source>
        <dbReference type="Proteomes" id="UP000886725"/>
    </source>
</evidence>
<comment type="caution">
    <text evidence="1">The sequence shown here is derived from an EMBL/GenBank/DDBJ whole genome shotgun (WGS) entry which is preliminary data.</text>
</comment>
<organism evidence="1 2">
    <name type="scientific">Candidatus Faecenecus gallistercoris</name>
    <dbReference type="NCBI Taxonomy" id="2840793"/>
    <lineage>
        <taxon>Bacteria</taxon>
        <taxon>Bacillati</taxon>
        <taxon>Bacillota</taxon>
        <taxon>Bacillota incertae sedis</taxon>
        <taxon>Candidatus Faecenecus</taxon>
    </lineage>
</organism>